<feature type="transmembrane region" description="Helical" evidence="7">
    <location>
        <begin position="77"/>
        <end position="98"/>
    </location>
</feature>
<comment type="subcellular location">
    <subcellularLocation>
        <location evidence="1">Cell membrane</location>
        <topology evidence="1">Multi-pass membrane protein</topology>
    </subcellularLocation>
</comment>
<name>A0AA90NAV9_9ACTN</name>
<reference evidence="8" key="1">
    <citation type="submission" date="2023-08" db="EMBL/GenBank/DDBJ databases">
        <title>The draft genome of Tsukamurella strandjordii strain 050030.</title>
        <authorList>
            <person name="Zhao F."/>
            <person name="Feng Y."/>
            <person name="Zong Z."/>
        </authorList>
    </citation>
    <scope>NUCLEOTIDE SEQUENCE</scope>
    <source>
        <strain evidence="8">050030</strain>
    </source>
</reference>
<dbReference type="PANTHER" id="PTHR33884:SF3">
    <property type="entry name" value="UPF0410 PROTEIN YMGE"/>
    <property type="match status" value="1"/>
</dbReference>
<dbReference type="Pfam" id="PF04226">
    <property type="entry name" value="Transgly_assoc"/>
    <property type="match status" value="1"/>
</dbReference>
<evidence type="ECO:0000256" key="6">
    <source>
        <dbReference type="ARBA" id="ARBA00023136"/>
    </source>
</evidence>
<feature type="transmembrane region" description="Helical" evidence="7">
    <location>
        <begin position="47"/>
        <end position="65"/>
    </location>
</feature>
<accession>A0AA90NAV9</accession>
<protein>
    <submittedName>
        <fullName evidence="8">GlsB/YeaQ/YmgE family stress response membrane protein</fullName>
    </submittedName>
</protein>
<dbReference type="RefSeq" id="WP_220657691.1">
    <property type="nucleotide sequence ID" value="NZ_BAAAII010000004.1"/>
</dbReference>
<organism evidence="8 9">
    <name type="scientific">Tsukamurella strandjordii</name>
    <dbReference type="NCBI Taxonomy" id="147577"/>
    <lineage>
        <taxon>Bacteria</taxon>
        <taxon>Bacillati</taxon>
        <taxon>Actinomycetota</taxon>
        <taxon>Actinomycetes</taxon>
        <taxon>Mycobacteriales</taxon>
        <taxon>Tsukamurellaceae</taxon>
        <taxon>Tsukamurella</taxon>
    </lineage>
</organism>
<dbReference type="GO" id="GO:0005886">
    <property type="term" value="C:plasma membrane"/>
    <property type="evidence" value="ECO:0007669"/>
    <property type="project" value="UniProtKB-SubCell"/>
</dbReference>
<dbReference type="Proteomes" id="UP001178281">
    <property type="component" value="Unassembled WGS sequence"/>
</dbReference>
<evidence type="ECO:0000256" key="7">
    <source>
        <dbReference type="SAM" id="Phobius"/>
    </source>
</evidence>
<gene>
    <name evidence="8" type="ORF">Q7X28_10510</name>
</gene>
<keyword evidence="9" id="KW-1185">Reference proteome</keyword>
<evidence type="ECO:0000256" key="4">
    <source>
        <dbReference type="ARBA" id="ARBA00022692"/>
    </source>
</evidence>
<proteinExistence type="inferred from homology"/>
<evidence type="ECO:0000256" key="3">
    <source>
        <dbReference type="ARBA" id="ARBA00022475"/>
    </source>
</evidence>
<keyword evidence="5 7" id="KW-1133">Transmembrane helix</keyword>
<dbReference type="AlphaFoldDB" id="A0AA90NAV9"/>
<dbReference type="EMBL" id="JAUTIX010000003">
    <property type="protein sequence ID" value="MDP0398358.1"/>
    <property type="molecule type" value="Genomic_DNA"/>
</dbReference>
<evidence type="ECO:0000313" key="9">
    <source>
        <dbReference type="Proteomes" id="UP001178281"/>
    </source>
</evidence>
<keyword evidence="6 7" id="KW-0472">Membrane</keyword>
<keyword evidence="3" id="KW-1003">Cell membrane</keyword>
<evidence type="ECO:0000256" key="1">
    <source>
        <dbReference type="ARBA" id="ARBA00004651"/>
    </source>
</evidence>
<dbReference type="InterPro" id="IPR007341">
    <property type="entry name" value="Transgly_assoc"/>
</dbReference>
<keyword evidence="4 7" id="KW-0812">Transmembrane</keyword>
<evidence type="ECO:0000256" key="5">
    <source>
        <dbReference type="ARBA" id="ARBA00022989"/>
    </source>
</evidence>
<comment type="similarity">
    <text evidence="2">Belongs to the UPF0410 family.</text>
</comment>
<feature type="transmembrane region" description="Helical" evidence="7">
    <location>
        <begin position="17"/>
        <end position="35"/>
    </location>
</feature>
<sequence>MITQFTADTVMLASKNFSAGWFAWIVIGGLAGWVASKIMGTDKSQGFILNIVVGCIGGWLGGYILRLFDVQTGNLGWFLTFVTALVGACILLFIVKLVTGRKGDRVG</sequence>
<evidence type="ECO:0000256" key="2">
    <source>
        <dbReference type="ARBA" id="ARBA00011006"/>
    </source>
</evidence>
<evidence type="ECO:0000313" key="8">
    <source>
        <dbReference type="EMBL" id="MDP0398358.1"/>
    </source>
</evidence>
<comment type="caution">
    <text evidence="8">The sequence shown here is derived from an EMBL/GenBank/DDBJ whole genome shotgun (WGS) entry which is preliminary data.</text>
</comment>
<dbReference type="PANTHER" id="PTHR33884">
    <property type="entry name" value="UPF0410 PROTEIN YMGE"/>
    <property type="match status" value="1"/>
</dbReference>